<sequence>MSHKSALLATSTLVISLISLPGLQKAEGATRRHHPAKALTPANPVPATPKPAIMPKQKISSVEATKAEEIRVASTHLRISSGGGMIQRRDDTRAVQSVSADYIAKQNPTSNVVGLLAMMPSVNSMSQDPTGIMSNGIMVRGLTVDDMGWVLDGAPTLSPGAGKFQAEMLDSENMDRVSITPGSSSTDDPVTSATGGVIYTKMKDPAEKARAQVDFTYGTFNTYRGFIRLDSGEIGHSGVRAFVSYSNASTDFWRGPGIAKKQHVDFKLLKSFNNGSTIALESVFNNNKNGYYYYPTQSEWQKTRWVNPDATYSGIHDGSYYKLNQTSLFYSGTVLAPAHVVLTPHLIWDTTPYFWYGFGWGPGGTTLTQGQTYLGNQRVDVNLAQGSGGVAQNGQQYLVSTGFGGPTYIGGINSKLAWTHGHNTLTAGYWYENYNLREKDPVGFVNQETGDPADLSHSYNYYRLANGKLYYYDNYFLHYQINAPYIMDTLCLLKDRLVINAGFKDVMVTRGVDNYVPGSTPHSGISENIPLPSLGARYNFDRSNQIYMNAEGDYRQPFMGSTAEQYSVSSGAMTTGANSPKSQYAIKEEIGYRYNGDRLIASVSFYNMNLTNRLLTLNTYQEGVQVQREFNAGGQTSRGVDVQVGTTPLWGRFTPYVTFAYLDARQDNNLQTVNSAGQTDYLHTAGKTQIASPHYQAGLGLSYDDGTFFGSLNLKYISSQYSTLMNDEKMPGYVTDSVIIGYRLPKLVVFNRPSIQVNLNNISNSTQRTGVYGYSDNAKSTTGVFGGTIAGSSPTYYVEPGFSALMTMRVPIE</sequence>
<evidence type="ECO:0000256" key="8">
    <source>
        <dbReference type="PROSITE-ProRule" id="PRU01360"/>
    </source>
</evidence>
<name>A0A511XQH6_9PROT</name>
<gene>
    <name evidence="13" type="primary">fecA_7</name>
    <name evidence="13" type="ORF">AOE01nite_34420</name>
</gene>
<feature type="domain" description="TonB-dependent receptor plug" evidence="12">
    <location>
        <begin position="89"/>
        <end position="196"/>
    </location>
</feature>
<dbReference type="InterPro" id="IPR036942">
    <property type="entry name" value="Beta-barrel_TonB_sf"/>
</dbReference>
<proteinExistence type="inferred from homology"/>
<evidence type="ECO:0000259" key="11">
    <source>
        <dbReference type="Pfam" id="PF00593"/>
    </source>
</evidence>
<comment type="subcellular location">
    <subcellularLocation>
        <location evidence="1 8">Cell outer membrane</location>
        <topology evidence="1 8">Multi-pass membrane protein</topology>
    </subcellularLocation>
</comment>
<evidence type="ECO:0000256" key="1">
    <source>
        <dbReference type="ARBA" id="ARBA00004571"/>
    </source>
</evidence>
<evidence type="ECO:0000313" key="13">
    <source>
        <dbReference type="EMBL" id="GEN65218.1"/>
    </source>
</evidence>
<dbReference type="InterPro" id="IPR000531">
    <property type="entry name" value="Beta-barrel_TonB"/>
</dbReference>
<dbReference type="Gene3D" id="2.40.170.20">
    <property type="entry name" value="TonB-dependent receptor, beta-barrel domain"/>
    <property type="match status" value="1"/>
</dbReference>
<keyword evidence="4 8" id="KW-0812">Transmembrane</keyword>
<dbReference type="PROSITE" id="PS52016">
    <property type="entry name" value="TONB_DEPENDENT_REC_3"/>
    <property type="match status" value="1"/>
</dbReference>
<keyword evidence="6 8" id="KW-0472">Membrane</keyword>
<dbReference type="RefSeq" id="WP_146892809.1">
    <property type="nucleotide sequence ID" value="NZ_BJYG01000080.1"/>
</dbReference>
<keyword evidence="5 9" id="KW-0798">TonB box</keyword>
<evidence type="ECO:0000256" key="7">
    <source>
        <dbReference type="ARBA" id="ARBA00023237"/>
    </source>
</evidence>
<dbReference type="GO" id="GO:0009279">
    <property type="term" value="C:cell outer membrane"/>
    <property type="evidence" value="ECO:0007669"/>
    <property type="project" value="UniProtKB-SubCell"/>
</dbReference>
<comment type="caution">
    <text evidence="13">The sequence shown here is derived from an EMBL/GenBank/DDBJ whole genome shotgun (WGS) entry which is preliminary data.</text>
</comment>
<evidence type="ECO:0000256" key="2">
    <source>
        <dbReference type="ARBA" id="ARBA00022448"/>
    </source>
</evidence>
<evidence type="ECO:0000256" key="9">
    <source>
        <dbReference type="RuleBase" id="RU003357"/>
    </source>
</evidence>
<evidence type="ECO:0000256" key="5">
    <source>
        <dbReference type="ARBA" id="ARBA00023077"/>
    </source>
</evidence>
<keyword evidence="2 8" id="KW-0813">Transport</keyword>
<dbReference type="Pfam" id="PF07715">
    <property type="entry name" value="Plug"/>
    <property type="match status" value="1"/>
</dbReference>
<evidence type="ECO:0000259" key="12">
    <source>
        <dbReference type="Pfam" id="PF07715"/>
    </source>
</evidence>
<keyword evidence="7 8" id="KW-0998">Cell outer membrane</keyword>
<reference evidence="13 14" key="1">
    <citation type="submission" date="2019-07" db="EMBL/GenBank/DDBJ databases">
        <title>Whole genome shotgun sequence of Acetobacter oeni NBRC 105207.</title>
        <authorList>
            <person name="Hosoyama A."/>
            <person name="Uohara A."/>
            <person name="Ohji S."/>
            <person name="Ichikawa N."/>
        </authorList>
    </citation>
    <scope>NUCLEOTIDE SEQUENCE [LARGE SCALE GENOMIC DNA]</scope>
    <source>
        <strain evidence="13 14">NBRC 105207</strain>
    </source>
</reference>
<accession>A0A511XQH6</accession>
<dbReference type="InterPro" id="IPR037066">
    <property type="entry name" value="Plug_dom_sf"/>
</dbReference>
<dbReference type="OrthoDB" id="593427at2"/>
<feature type="region of interest" description="Disordered" evidence="10">
    <location>
        <begin position="26"/>
        <end position="52"/>
    </location>
</feature>
<organism evidence="13 14">
    <name type="scientific">Acetobacter oeni</name>
    <dbReference type="NCBI Taxonomy" id="304077"/>
    <lineage>
        <taxon>Bacteria</taxon>
        <taxon>Pseudomonadati</taxon>
        <taxon>Pseudomonadota</taxon>
        <taxon>Alphaproteobacteria</taxon>
        <taxon>Acetobacterales</taxon>
        <taxon>Acetobacteraceae</taxon>
        <taxon>Acetobacter</taxon>
    </lineage>
</organism>
<evidence type="ECO:0000256" key="6">
    <source>
        <dbReference type="ARBA" id="ARBA00023136"/>
    </source>
</evidence>
<keyword evidence="14" id="KW-1185">Reference proteome</keyword>
<evidence type="ECO:0000256" key="3">
    <source>
        <dbReference type="ARBA" id="ARBA00022452"/>
    </source>
</evidence>
<dbReference type="AlphaFoldDB" id="A0A511XQH6"/>
<dbReference type="InterPro" id="IPR039426">
    <property type="entry name" value="TonB-dep_rcpt-like"/>
</dbReference>
<dbReference type="Proteomes" id="UP000321746">
    <property type="component" value="Unassembled WGS sequence"/>
</dbReference>
<evidence type="ECO:0000256" key="4">
    <source>
        <dbReference type="ARBA" id="ARBA00022692"/>
    </source>
</evidence>
<protein>
    <submittedName>
        <fullName evidence="13">TonB-dependent receptor</fullName>
    </submittedName>
</protein>
<evidence type="ECO:0000313" key="14">
    <source>
        <dbReference type="Proteomes" id="UP000321746"/>
    </source>
</evidence>
<comment type="similarity">
    <text evidence="8 9">Belongs to the TonB-dependent receptor family.</text>
</comment>
<dbReference type="SUPFAM" id="SSF56935">
    <property type="entry name" value="Porins"/>
    <property type="match status" value="1"/>
</dbReference>
<feature type="domain" description="TonB-dependent receptor-like beta-barrel" evidence="11">
    <location>
        <begin position="285"/>
        <end position="762"/>
    </location>
</feature>
<dbReference type="Pfam" id="PF00593">
    <property type="entry name" value="TonB_dep_Rec_b-barrel"/>
    <property type="match status" value="1"/>
</dbReference>
<evidence type="ECO:0000256" key="10">
    <source>
        <dbReference type="SAM" id="MobiDB-lite"/>
    </source>
</evidence>
<dbReference type="Gene3D" id="2.170.130.10">
    <property type="entry name" value="TonB-dependent receptor, plug domain"/>
    <property type="match status" value="1"/>
</dbReference>
<keyword evidence="13" id="KW-0675">Receptor</keyword>
<keyword evidence="3 8" id="KW-1134">Transmembrane beta strand</keyword>
<dbReference type="EMBL" id="BJYG01000080">
    <property type="protein sequence ID" value="GEN65218.1"/>
    <property type="molecule type" value="Genomic_DNA"/>
</dbReference>
<dbReference type="InterPro" id="IPR012910">
    <property type="entry name" value="Plug_dom"/>
</dbReference>